<accession>A0A0K1PY88</accession>
<dbReference type="PROSITE" id="PS50305">
    <property type="entry name" value="SIRTUIN"/>
    <property type="match status" value="1"/>
</dbReference>
<dbReference type="GO" id="GO:0070403">
    <property type="term" value="F:NAD+ binding"/>
    <property type="evidence" value="ECO:0007669"/>
    <property type="project" value="InterPro"/>
</dbReference>
<organism evidence="6 7">
    <name type="scientific">Labilithrix luteola</name>
    <dbReference type="NCBI Taxonomy" id="1391654"/>
    <lineage>
        <taxon>Bacteria</taxon>
        <taxon>Pseudomonadati</taxon>
        <taxon>Myxococcota</taxon>
        <taxon>Polyangia</taxon>
        <taxon>Polyangiales</taxon>
        <taxon>Labilitrichaceae</taxon>
        <taxon>Labilithrix</taxon>
    </lineage>
</organism>
<evidence type="ECO:0000256" key="3">
    <source>
        <dbReference type="ARBA" id="ARBA00023027"/>
    </source>
</evidence>
<dbReference type="PATRIC" id="fig|1391654.3.peg.5229"/>
<dbReference type="STRING" id="1391654.AKJ09_05159"/>
<dbReference type="SUPFAM" id="SSF52467">
    <property type="entry name" value="DHS-like NAD/FAD-binding domain"/>
    <property type="match status" value="1"/>
</dbReference>
<dbReference type="InterPro" id="IPR003000">
    <property type="entry name" value="Sirtuin"/>
</dbReference>
<evidence type="ECO:0000256" key="4">
    <source>
        <dbReference type="PROSITE-ProRule" id="PRU00236"/>
    </source>
</evidence>
<evidence type="ECO:0000256" key="2">
    <source>
        <dbReference type="ARBA" id="ARBA00022679"/>
    </source>
</evidence>
<protein>
    <recommendedName>
        <fullName evidence="1">protein acetyllysine N-acetyltransferase</fullName>
        <ecNumber evidence="1">2.3.1.286</ecNumber>
    </recommendedName>
</protein>
<evidence type="ECO:0000256" key="1">
    <source>
        <dbReference type="ARBA" id="ARBA00012928"/>
    </source>
</evidence>
<dbReference type="AlphaFoldDB" id="A0A0K1PY88"/>
<dbReference type="InterPro" id="IPR029035">
    <property type="entry name" value="DHS-like_NAD/FAD-binding_dom"/>
</dbReference>
<comment type="caution">
    <text evidence="4">Lacks conserved residue(s) required for the propagation of feature annotation.</text>
</comment>
<dbReference type="GO" id="GO:0017136">
    <property type="term" value="F:histone deacetylase activity, NAD-dependent"/>
    <property type="evidence" value="ECO:0007669"/>
    <property type="project" value="TreeGrafter"/>
</dbReference>
<dbReference type="Proteomes" id="UP000064967">
    <property type="component" value="Chromosome"/>
</dbReference>
<keyword evidence="7" id="KW-1185">Reference proteome</keyword>
<proteinExistence type="predicted"/>
<dbReference type="EMBL" id="CP012333">
    <property type="protein sequence ID" value="AKU98495.1"/>
    <property type="molecule type" value="Genomic_DNA"/>
</dbReference>
<dbReference type="PANTHER" id="PTHR11085:SF13">
    <property type="entry name" value="NAD-DEPENDENT PROTEIN DEACYLASE"/>
    <property type="match status" value="1"/>
</dbReference>
<dbReference type="PANTHER" id="PTHR11085">
    <property type="entry name" value="NAD-DEPENDENT PROTEIN DEACYLASE SIRTUIN-5, MITOCHONDRIAL-RELATED"/>
    <property type="match status" value="1"/>
</dbReference>
<dbReference type="EC" id="2.3.1.286" evidence="1"/>
<evidence type="ECO:0000313" key="7">
    <source>
        <dbReference type="Proteomes" id="UP000064967"/>
    </source>
</evidence>
<name>A0A0K1PY88_9BACT</name>
<dbReference type="RefSeq" id="WP_146649444.1">
    <property type="nucleotide sequence ID" value="NZ_CP012333.1"/>
</dbReference>
<evidence type="ECO:0000313" key="6">
    <source>
        <dbReference type="EMBL" id="AKU98495.1"/>
    </source>
</evidence>
<keyword evidence="2" id="KW-0808">Transferase</keyword>
<sequence>MSTPDVPVRFADFQRIVFFTGAGLSAESGIPTYRGKGGIWTEYNYEDYACQRAFERNPNKVWDFHDKRRGFVAEREPNQGHSIIAELQRSHPDTAVITQNIDGLHGLAVGDTEPKHPIVELHGSLWRVRCDAEGTVRPDRSVPMSPRTCSCGAYFRPDIVWFEDMLDSRNIARAHELLQRCDLLVSVGTSGVVYPAADMPRIAMSRGAVTVEINLEDTPVSSSYQHRLRGKASDILAAMSI</sequence>
<gene>
    <name evidence="6" type="ORF">AKJ09_05159</name>
</gene>
<dbReference type="InterPro" id="IPR050134">
    <property type="entry name" value="NAD-dep_sirtuin_deacylases"/>
</dbReference>
<dbReference type="OrthoDB" id="9800582at2"/>
<dbReference type="Pfam" id="PF02146">
    <property type="entry name" value="SIR2"/>
    <property type="match status" value="1"/>
</dbReference>
<keyword evidence="3" id="KW-0520">NAD</keyword>
<evidence type="ECO:0000259" key="5">
    <source>
        <dbReference type="PROSITE" id="PS50305"/>
    </source>
</evidence>
<dbReference type="InterPro" id="IPR026590">
    <property type="entry name" value="Ssirtuin_cat_dom"/>
</dbReference>
<dbReference type="Gene3D" id="3.30.1600.10">
    <property type="entry name" value="SIR2/SIRT2 'Small Domain"/>
    <property type="match status" value="1"/>
</dbReference>
<dbReference type="KEGG" id="llu:AKJ09_05159"/>
<dbReference type="Gene3D" id="3.40.50.1220">
    <property type="entry name" value="TPP-binding domain"/>
    <property type="match status" value="1"/>
</dbReference>
<dbReference type="InterPro" id="IPR026591">
    <property type="entry name" value="Sirtuin_cat_small_dom_sf"/>
</dbReference>
<feature type="domain" description="Deacetylase sirtuin-type" evidence="5">
    <location>
        <begin position="1"/>
        <end position="241"/>
    </location>
</feature>
<reference evidence="6 7" key="1">
    <citation type="submission" date="2015-08" db="EMBL/GenBank/DDBJ databases">
        <authorList>
            <person name="Babu N.S."/>
            <person name="Beckwith C.J."/>
            <person name="Beseler K.G."/>
            <person name="Brison A."/>
            <person name="Carone J.V."/>
            <person name="Caskin T.P."/>
            <person name="Diamond M."/>
            <person name="Durham M.E."/>
            <person name="Foxe J.M."/>
            <person name="Go M."/>
            <person name="Henderson B.A."/>
            <person name="Jones I.B."/>
            <person name="McGettigan J.A."/>
            <person name="Micheletti S.J."/>
            <person name="Nasrallah M.E."/>
            <person name="Ortiz D."/>
            <person name="Piller C.R."/>
            <person name="Privatt S.R."/>
            <person name="Schneider S.L."/>
            <person name="Sharp S."/>
            <person name="Smith T.C."/>
            <person name="Stanton J.D."/>
            <person name="Ullery H.E."/>
            <person name="Wilson R.J."/>
            <person name="Serrano M.G."/>
            <person name="Buck G."/>
            <person name="Lee V."/>
            <person name="Wang Y."/>
            <person name="Carvalho R."/>
            <person name="Voegtly L."/>
            <person name="Shi R."/>
            <person name="Duckworth R."/>
            <person name="Johnson A."/>
            <person name="Loviza R."/>
            <person name="Walstead R."/>
            <person name="Shah Z."/>
            <person name="Kiflezghi M."/>
            <person name="Wade K."/>
            <person name="Ball S.L."/>
            <person name="Bradley K.W."/>
            <person name="Asai D.J."/>
            <person name="Bowman C.A."/>
            <person name="Russell D.A."/>
            <person name="Pope W.H."/>
            <person name="Jacobs-Sera D."/>
            <person name="Hendrix R.W."/>
            <person name="Hatfull G.F."/>
        </authorList>
    </citation>
    <scope>NUCLEOTIDE SEQUENCE [LARGE SCALE GENOMIC DNA]</scope>
    <source>
        <strain evidence="6 7">DSM 27648</strain>
    </source>
</reference>